<keyword evidence="2 3" id="KW-0732">Signal</keyword>
<proteinExistence type="inferred from homology"/>
<dbReference type="SUPFAM" id="SSF48435">
    <property type="entry name" value="Bacterial muramidases"/>
    <property type="match status" value="1"/>
</dbReference>
<dbReference type="AlphaFoldDB" id="A0A0W0YYX7"/>
<dbReference type="RefSeq" id="WP_058483821.1">
    <property type="nucleotide sequence ID" value="NZ_CAAAII010000008.1"/>
</dbReference>
<keyword evidence="6" id="KW-1185">Reference proteome</keyword>
<dbReference type="GO" id="GO:0042597">
    <property type="term" value="C:periplasmic space"/>
    <property type="evidence" value="ECO:0007669"/>
    <property type="project" value="InterPro"/>
</dbReference>
<evidence type="ECO:0000256" key="1">
    <source>
        <dbReference type="ARBA" id="ARBA00007734"/>
    </source>
</evidence>
<evidence type="ECO:0000256" key="2">
    <source>
        <dbReference type="ARBA" id="ARBA00022729"/>
    </source>
</evidence>
<organism evidence="5 6">
    <name type="scientific">Legionella spiritensis</name>
    <dbReference type="NCBI Taxonomy" id="452"/>
    <lineage>
        <taxon>Bacteria</taxon>
        <taxon>Pseudomonadati</taxon>
        <taxon>Pseudomonadota</taxon>
        <taxon>Gammaproteobacteria</taxon>
        <taxon>Legionellales</taxon>
        <taxon>Legionellaceae</taxon>
        <taxon>Legionella</taxon>
    </lineage>
</organism>
<evidence type="ECO:0000256" key="3">
    <source>
        <dbReference type="SAM" id="SignalP"/>
    </source>
</evidence>
<evidence type="ECO:0000313" key="5">
    <source>
        <dbReference type="EMBL" id="KTD62050.1"/>
    </source>
</evidence>
<dbReference type="EMBL" id="LNYX01000030">
    <property type="protein sequence ID" value="KTD62050.1"/>
    <property type="molecule type" value="Genomic_DNA"/>
</dbReference>
<dbReference type="InterPro" id="IPR008258">
    <property type="entry name" value="Transglycosylase_SLT_dom_1"/>
</dbReference>
<dbReference type="InterPro" id="IPR008939">
    <property type="entry name" value="Lytic_TGlycosylase_superhlx_U"/>
</dbReference>
<dbReference type="Gene3D" id="1.25.20.10">
    <property type="entry name" value="Bacterial muramidases"/>
    <property type="match status" value="1"/>
</dbReference>
<dbReference type="PANTHER" id="PTHR37423:SF2">
    <property type="entry name" value="MEMBRANE-BOUND LYTIC MUREIN TRANSGLYCOSYLASE C"/>
    <property type="match status" value="1"/>
</dbReference>
<protein>
    <submittedName>
        <fullName evidence="5">Soluble lytic murein transglycosylase</fullName>
    </submittedName>
</protein>
<feature type="domain" description="Transglycosylase SLT" evidence="4">
    <location>
        <begin position="437"/>
        <end position="553"/>
    </location>
</feature>
<evidence type="ECO:0000313" key="6">
    <source>
        <dbReference type="Proteomes" id="UP000054877"/>
    </source>
</evidence>
<reference evidence="5 6" key="1">
    <citation type="submission" date="2015-11" db="EMBL/GenBank/DDBJ databases">
        <title>Genomic analysis of 38 Legionella species identifies large and diverse effector repertoires.</title>
        <authorList>
            <person name="Burstein D."/>
            <person name="Amaro F."/>
            <person name="Zusman T."/>
            <person name="Lifshitz Z."/>
            <person name="Cohen O."/>
            <person name="Gilbert J.A."/>
            <person name="Pupko T."/>
            <person name="Shuman H.A."/>
            <person name="Segal G."/>
        </authorList>
    </citation>
    <scope>NUCLEOTIDE SEQUENCE [LARGE SCALE GENOMIC DNA]</scope>
    <source>
        <strain evidence="5 6">Mt.St.Helens-9</strain>
    </source>
</reference>
<dbReference type="CDD" id="cd13401">
    <property type="entry name" value="Slt70-like"/>
    <property type="match status" value="1"/>
</dbReference>
<sequence length="596" mass="69554">MKKLQVLFLTLCLSIFAHASSGQAYLERFMDYSQWNQSLPEEPDDKFLVFISDDQPLGKKLREKWLYQLANQKDWAQYSKYYKPSEDVNLQCYAHLADYYQGKTTAALAAAVPLWLYGSSRPSACDQLFDLLIHSEGFDENLISQRIALALDKRNLPLARYLLKKYKTPRLKDEQLLIRIYQSPTRITQLEDSELHDDFYLYGLKRLVSINMDQAIKYWRHVKTRKLLSEAQQQAFLAHVALYKAMRNHNDAYAWFAKVKPAYYNDVLLDWQIRFALKRHQWHRVERLIRHNPDKDNPCWQYWLARSLDALGQREKARKIYTSLAETRNYYGFLASLRLNKKPSFQNEKPHNDLSILKPYQPVTDNIKALYNSSQALQASRLVNDFVSELPKADKSALAYWIANDLRWPGKSVYLGNSDELHNQLSLRFPLAYSQAISHDASQYHIPKELIYAIIRQESGFRENVVSSAGAHGLMQVLPTTARMVARANKVPYSSKTELFSSRKNISLGVAYLNSLARRFGNHPVLMAAAYNAGPRQVTYWLKNHPPKEIDLWIETLPWHETRNYLKNVIAFYAVYQYRLQKKIDLSDFMKPLSDI</sequence>
<accession>A0A0W0YYX7</accession>
<dbReference type="Pfam" id="PF01464">
    <property type="entry name" value="SLT"/>
    <property type="match status" value="1"/>
</dbReference>
<evidence type="ECO:0000259" key="4">
    <source>
        <dbReference type="Pfam" id="PF01464"/>
    </source>
</evidence>
<dbReference type="STRING" id="452.Lspi_1900"/>
<dbReference type="OrthoDB" id="92254at2"/>
<dbReference type="PANTHER" id="PTHR37423">
    <property type="entry name" value="SOLUBLE LYTIC MUREIN TRANSGLYCOSYLASE-RELATED"/>
    <property type="match status" value="1"/>
</dbReference>
<name>A0A0W0YYX7_LEGSP</name>
<dbReference type="Gene3D" id="1.10.530.10">
    <property type="match status" value="1"/>
</dbReference>
<gene>
    <name evidence="5" type="ORF">Lspi_1900</name>
</gene>
<dbReference type="InterPro" id="IPR023346">
    <property type="entry name" value="Lysozyme-like_dom_sf"/>
</dbReference>
<dbReference type="Proteomes" id="UP000054877">
    <property type="component" value="Unassembled WGS sequence"/>
</dbReference>
<feature type="signal peptide" evidence="3">
    <location>
        <begin position="1"/>
        <end position="19"/>
    </location>
</feature>
<dbReference type="SUPFAM" id="SSF53955">
    <property type="entry name" value="Lysozyme-like"/>
    <property type="match status" value="1"/>
</dbReference>
<dbReference type="GO" id="GO:0004553">
    <property type="term" value="F:hydrolase activity, hydrolyzing O-glycosyl compounds"/>
    <property type="evidence" value="ECO:0007669"/>
    <property type="project" value="InterPro"/>
</dbReference>
<comment type="caution">
    <text evidence="5">The sequence shown here is derived from an EMBL/GenBank/DDBJ whole genome shotgun (WGS) entry which is preliminary data.</text>
</comment>
<comment type="similarity">
    <text evidence="1">Belongs to the transglycosylase Slt family.</text>
</comment>
<feature type="chain" id="PRO_5006918125" evidence="3">
    <location>
        <begin position="20"/>
        <end position="596"/>
    </location>
</feature>
<dbReference type="PATRIC" id="fig|452.5.peg.2087"/>